<dbReference type="PANTHER" id="PTHR23131:SF4">
    <property type="entry name" value="METALLO-BETA-LACTAMASE SUPERFAMILY POTEIN"/>
    <property type="match status" value="1"/>
</dbReference>
<dbReference type="PANTHER" id="PTHR23131">
    <property type="entry name" value="ENDORIBONUCLEASE LACTB2"/>
    <property type="match status" value="1"/>
</dbReference>
<dbReference type="EMBL" id="LNQE01000977">
    <property type="protein sequence ID" value="KUG22228.1"/>
    <property type="molecule type" value="Genomic_DNA"/>
</dbReference>
<comment type="caution">
    <text evidence="3">The sequence shown here is derived from an EMBL/GenBank/DDBJ whole genome shotgun (WGS) entry which is preliminary data.</text>
</comment>
<dbReference type="InterPro" id="IPR001279">
    <property type="entry name" value="Metallo-B-lactamas"/>
</dbReference>
<evidence type="ECO:0000313" key="3">
    <source>
        <dbReference type="EMBL" id="KUG22228.1"/>
    </source>
</evidence>
<dbReference type="InterPro" id="IPR050662">
    <property type="entry name" value="Sec-metab_biosynth-thioest"/>
</dbReference>
<keyword evidence="1" id="KW-1133">Transmembrane helix</keyword>
<protein>
    <submittedName>
        <fullName evidence="3">Metallo-beta-lactamase family protein</fullName>
    </submittedName>
</protein>
<dbReference type="SUPFAM" id="SSF56281">
    <property type="entry name" value="Metallo-hydrolase/oxidoreductase"/>
    <property type="match status" value="1"/>
</dbReference>
<accession>A0A0W8FN63</accession>
<organism evidence="3">
    <name type="scientific">hydrocarbon metagenome</name>
    <dbReference type="NCBI Taxonomy" id="938273"/>
    <lineage>
        <taxon>unclassified sequences</taxon>
        <taxon>metagenomes</taxon>
        <taxon>ecological metagenomes</taxon>
    </lineage>
</organism>
<reference evidence="3" key="1">
    <citation type="journal article" date="2015" name="Proc. Natl. Acad. Sci. U.S.A.">
        <title>Networks of energetic and metabolic interactions define dynamics in microbial communities.</title>
        <authorList>
            <person name="Embree M."/>
            <person name="Liu J.K."/>
            <person name="Al-Bassam M.M."/>
            <person name="Zengler K."/>
        </authorList>
    </citation>
    <scope>NUCLEOTIDE SEQUENCE</scope>
</reference>
<gene>
    <name evidence="3" type="ORF">ASZ90_007960</name>
</gene>
<feature type="domain" description="Metallo-beta-lactamase" evidence="2">
    <location>
        <begin position="29"/>
        <end position="241"/>
    </location>
</feature>
<feature type="transmembrane region" description="Helical" evidence="1">
    <location>
        <begin position="119"/>
        <end position="140"/>
    </location>
</feature>
<keyword evidence="1" id="KW-0812">Transmembrane</keyword>
<keyword evidence="1" id="KW-0472">Membrane</keyword>
<dbReference type="Pfam" id="PF00753">
    <property type="entry name" value="Lactamase_B"/>
    <property type="match status" value="1"/>
</dbReference>
<name>A0A0W8FN63_9ZZZZ</name>
<dbReference type="CDD" id="cd07721">
    <property type="entry name" value="yflN-like_MBL-fold"/>
    <property type="match status" value="1"/>
</dbReference>
<dbReference type="SMART" id="SM00849">
    <property type="entry name" value="Lactamase_B"/>
    <property type="match status" value="1"/>
</dbReference>
<dbReference type="AlphaFoldDB" id="A0A0W8FN63"/>
<evidence type="ECO:0000259" key="2">
    <source>
        <dbReference type="SMART" id="SM00849"/>
    </source>
</evidence>
<dbReference type="InterPro" id="IPR036866">
    <property type="entry name" value="RibonucZ/Hydroxyglut_hydro"/>
</dbReference>
<dbReference type="Gene3D" id="3.60.15.10">
    <property type="entry name" value="Ribonuclease Z/Hydroxyacylglutathione hydrolase-like"/>
    <property type="match status" value="1"/>
</dbReference>
<sequence>MKKEYKYSTEIMPDVYSIKLPLSGYKPGPVNVYLFKGDKITLIDTGMKQTADLLKRALDEHGIRFSDIGNIIVTHGHLDHYGAAKKIVKAGKAKVTAHAEDIIAIEKGMEVSVGRYTNFLKLTGVPLPIGIMLGFFFLMFRTMSDNCRVDIVMRDGDEVELGKYRGKIVETPGHSKGSVSIFLEKERILFCGDTIIEHITPNAFMMLDEHKRLPVRMSQAEFYESLARIKKLSPVMIYSAHGKAVSDIDKIIDGYEKAFADRQEKIMSIIKSGEKNIYRIARKLFPEIGGTKLPLEIFLSISEVYTNMQILQREEKISLNIVKGLLEVTERVK</sequence>
<evidence type="ECO:0000256" key="1">
    <source>
        <dbReference type="SAM" id="Phobius"/>
    </source>
</evidence>
<proteinExistence type="predicted"/>